<evidence type="ECO:0000256" key="10">
    <source>
        <dbReference type="ARBA" id="ARBA00047761"/>
    </source>
</evidence>
<evidence type="ECO:0000256" key="6">
    <source>
        <dbReference type="ARBA" id="ARBA00022842"/>
    </source>
</evidence>
<dbReference type="Gene3D" id="3.10.20.90">
    <property type="entry name" value="Phosphatidylinositol 3-kinase Catalytic Subunit, Chain A, domain 1"/>
    <property type="match status" value="1"/>
</dbReference>
<dbReference type="InterPro" id="IPR023214">
    <property type="entry name" value="HAD_sf"/>
</dbReference>
<dbReference type="PROSITE" id="PS50053">
    <property type="entry name" value="UBIQUITIN_2"/>
    <property type="match status" value="1"/>
</dbReference>
<evidence type="ECO:0000313" key="14">
    <source>
        <dbReference type="EMBL" id="CAD8740224.1"/>
    </source>
</evidence>
<evidence type="ECO:0000259" key="13">
    <source>
        <dbReference type="PROSITE" id="PS50969"/>
    </source>
</evidence>
<dbReference type="Pfam" id="PF00240">
    <property type="entry name" value="ubiquitin"/>
    <property type="match status" value="1"/>
</dbReference>
<keyword evidence="8" id="KW-0539">Nucleus</keyword>
<dbReference type="InterPro" id="IPR029071">
    <property type="entry name" value="Ubiquitin-like_domsf"/>
</dbReference>
<dbReference type="EMBL" id="HBFX01031593">
    <property type="protein sequence ID" value="CAD8968063.1"/>
    <property type="molecule type" value="Transcribed_RNA"/>
</dbReference>
<dbReference type="InterPro" id="IPR004274">
    <property type="entry name" value="FCP1_dom"/>
</dbReference>
<keyword evidence="5" id="KW-0378">Hydrolase</keyword>
<dbReference type="InterPro" id="IPR011943">
    <property type="entry name" value="HAD-SF_hydro_IIID"/>
</dbReference>
<reference evidence="15" key="1">
    <citation type="submission" date="2021-01" db="EMBL/GenBank/DDBJ databases">
        <authorList>
            <person name="Corre E."/>
            <person name="Pelletier E."/>
            <person name="Niang G."/>
            <person name="Scheremetjew M."/>
            <person name="Finn R."/>
            <person name="Kale V."/>
            <person name="Holt S."/>
            <person name="Cochrane G."/>
            <person name="Meng A."/>
            <person name="Brown T."/>
            <person name="Cohen L."/>
        </authorList>
    </citation>
    <scope>NUCLEOTIDE SEQUENCE</scope>
    <source>
        <strain evidence="14">CCMP441</strain>
        <strain evidence="15">CCMP644</strain>
    </source>
</reference>
<organism evidence="15">
    <name type="scientific">Hemiselmis andersenii</name>
    <name type="common">Cryptophyte alga</name>
    <dbReference type="NCBI Taxonomy" id="464988"/>
    <lineage>
        <taxon>Eukaryota</taxon>
        <taxon>Cryptophyceae</taxon>
        <taxon>Cryptomonadales</taxon>
        <taxon>Hemiselmidaceae</taxon>
        <taxon>Hemiselmis</taxon>
    </lineage>
</organism>
<name>A0A6U2C421_HEMAN</name>
<accession>A0A6U2C421</accession>
<dbReference type="AlphaFoldDB" id="A0A6U2C421"/>
<dbReference type="SMART" id="SM00577">
    <property type="entry name" value="CPDc"/>
    <property type="match status" value="1"/>
</dbReference>
<dbReference type="GO" id="GO:0004722">
    <property type="term" value="F:protein serine/threonine phosphatase activity"/>
    <property type="evidence" value="ECO:0007669"/>
    <property type="project" value="UniProtKB-EC"/>
</dbReference>
<evidence type="ECO:0000313" key="15">
    <source>
        <dbReference type="EMBL" id="CAD8968063.1"/>
    </source>
</evidence>
<dbReference type="NCBIfam" id="TIGR02245">
    <property type="entry name" value="HAD_IIID1"/>
    <property type="match status" value="1"/>
</dbReference>
<protein>
    <recommendedName>
        <fullName evidence="3">protein-serine/threonine phosphatase</fullName>
        <ecNumber evidence="3">3.1.3.16</ecNumber>
    </recommendedName>
    <alternativeName>
        <fullName evidence="9">Nuclear proteasome inhibitor UBLCP1</fullName>
    </alternativeName>
</protein>
<evidence type="ECO:0000256" key="4">
    <source>
        <dbReference type="ARBA" id="ARBA00022723"/>
    </source>
</evidence>
<dbReference type="PANTHER" id="PTHR48493:SF1">
    <property type="entry name" value="UBIQUITIN-LIKE DOMAIN-CONTAINING CTD PHOSPHATASE 1"/>
    <property type="match status" value="1"/>
</dbReference>
<dbReference type="Gene3D" id="3.40.50.1000">
    <property type="entry name" value="HAD superfamily/HAD-like"/>
    <property type="match status" value="1"/>
</dbReference>
<comment type="subcellular location">
    <subcellularLocation>
        <location evidence="2">Nucleus</location>
    </subcellularLocation>
</comment>
<keyword evidence="4" id="KW-0479">Metal-binding</keyword>
<evidence type="ECO:0000256" key="2">
    <source>
        <dbReference type="ARBA" id="ARBA00004123"/>
    </source>
</evidence>
<dbReference type="GO" id="GO:0046872">
    <property type="term" value="F:metal ion binding"/>
    <property type="evidence" value="ECO:0007669"/>
    <property type="project" value="UniProtKB-KW"/>
</dbReference>
<dbReference type="InterPro" id="IPR000626">
    <property type="entry name" value="Ubiquitin-like_dom"/>
</dbReference>
<dbReference type="InterPro" id="IPR036412">
    <property type="entry name" value="HAD-like_sf"/>
</dbReference>
<dbReference type="Pfam" id="PF03031">
    <property type="entry name" value="NIF"/>
    <property type="match status" value="1"/>
</dbReference>
<dbReference type="SUPFAM" id="SSF56784">
    <property type="entry name" value="HAD-like"/>
    <property type="match status" value="1"/>
</dbReference>
<evidence type="ECO:0000256" key="1">
    <source>
        <dbReference type="ARBA" id="ARBA00001946"/>
    </source>
</evidence>
<evidence type="ECO:0000256" key="11">
    <source>
        <dbReference type="ARBA" id="ARBA00048336"/>
    </source>
</evidence>
<evidence type="ECO:0000259" key="12">
    <source>
        <dbReference type="PROSITE" id="PS50053"/>
    </source>
</evidence>
<gene>
    <name evidence="15" type="ORF">HAND00432_LOCUS19057</name>
    <name evidence="14" type="ORF">HAND1043_LOCUS6716</name>
</gene>
<dbReference type="PROSITE" id="PS50969">
    <property type="entry name" value="FCP1"/>
    <property type="match status" value="1"/>
</dbReference>
<dbReference type="EMBL" id="HBFK01011167">
    <property type="protein sequence ID" value="CAD8740224.1"/>
    <property type="molecule type" value="Transcribed_RNA"/>
</dbReference>
<comment type="catalytic activity">
    <reaction evidence="10">
        <text>O-phospho-L-seryl-[protein] + H2O = L-seryl-[protein] + phosphate</text>
        <dbReference type="Rhea" id="RHEA:20629"/>
        <dbReference type="Rhea" id="RHEA-COMP:9863"/>
        <dbReference type="Rhea" id="RHEA-COMP:11604"/>
        <dbReference type="ChEBI" id="CHEBI:15377"/>
        <dbReference type="ChEBI" id="CHEBI:29999"/>
        <dbReference type="ChEBI" id="CHEBI:43474"/>
        <dbReference type="ChEBI" id="CHEBI:83421"/>
        <dbReference type="EC" id="3.1.3.16"/>
    </reaction>
</comment>
<evidence type="ECO:0000256" key="5">
    <source>
        <dbReference type="ARBA" id="ARBA00022801"/>
    </source>
</evidence>
<keyword evidence="6" id="KW-0460">Magnesium</keyword>
<dbReference type="EC" id="3.1.3.16" evidence="3"/>
<dbReference type="GO" id="GO:0005634">
    <property type="term" value="C:nucleus"/>
    <property type="evidence" value="ECO:0007669"/>
    <property type="project" value="UniProtKB-SubCell"/>
</dbReference>
<evidence type="ECO:0000256" key="9">
    <source>
        <dbReference type="ARBA" id="ARBA00032039"/>
    </source>
</evidence>
<proteinExistence type="predicted"/>
<evidence type="ECO:0000256" key="8">
    <source>
        <dbReference type="ARBA" id="ARBA00023242"/>
    </source>
</evidence>
<dbReference type="SUPFAM" id="SSF54236">
    <property type="entry name" value="Ubiquitin-like"/>
    <property type="match status" value="1"/>
</dbReference>
<evidence type="ECO:0000256" key="7">
    <source>
        <dbReference type="ARBA" id="ARBA00022912"/>
    </source>
</evidence>
<feature type="domain" description="FCP1 homology" evidence="13">
    <location>
        <begin position="145"/>
        <end position="309"/>
    </location>
</feature>
<comment type="catalytic activity">
    <reaction evidence="11">
        <text>O-phospho-L-threonyl-[protein] + H2O = L-threonyl-[protein] + phosphate</text>
        <dbReference type="Rhea" id="RHEA:47004"/>
        <dbReference type="Rhea" id="RHEA-COMP:11060"/>
        <dbReference type="Rhea" id="RHEA-COMP:11605"/>
        <dbReference type="ChEBI" id="CHEBI:15377"/>
        <dbReference type="ChEBI" id="CHEBI:30013"/>
        <dbReference type="ChEBI" id="CHEBI:43474"/>
        <dbReference type="ChEBI" id="CHEBI:61977"/>
        <dbReference type="EC" id="3.1.3.16"/>
    </reaction>
</comment>
<dbReference type="GO" id="GO:0090364">
    <property type="term" value="P:regulation of proteasome assembly"/>
    <property type="evidence" value="ECO:0007669"/>
    <property type="project" value="InterPro"/>
</dbReference>
<dbReference type="PANTHER" id="PTHR48493">
    <property type="entry name" value="UBIQUITIN-LIKE DOMAIN-CONTAINING CTD PHOSPHATASE 1"/>
    <property type="match status" value="1"/>
</dbReference>
<dbReference type="CDD" id="cd01813">
    <property type="entry name" value="Ubl_UBLCP1"/>
    <property type="match status" value="1"/>
</dbReference>
<feature type="domain" description="Ubiquitin-like" evidence="12">
    <location>
        <begin position="11"/>
        <end position="89"/>
    </location>
</feature>
<sequence length="336" mass="38521">MGDAAQAGKDSQVKLKVKWNGKAIELDVSRETTVGEVRERLQELTEVQVKRQKLIGLGKKANPPDDATLDSLQLKSSHAFMMVGSAESNILPDASALGDELPEVVNDLDWDFVPDEQTDVGRTPENRKKLEEKVRTVDVRIISEPRPGKKLLVLDLDYTLLDFKGTAENMNELKRPYCDELLTACYEHFDIVVWSQTSWRWLEMKLTEMGILQNPAFKVAFVLDRTSMFSVQSRMSDGRLRTHEVKPLEFIWTKFPEYNASNTVHIDDLSRNFAMNPKQGLRISAFRESVRVRKNDRELFFLAHYLVHIAINIPDFLTLKHSRWSEYVAENVPGLT</sequence>
<comment type="cofactor">
    <cofactor evidence="1">
        <name>Mg(2+)</name>
        <dbReference type="ChEBI" id="CHEBI:18420"/>
    </cofactor>
</comment>
<dbReference type="InterPro" id="IPR051658">
    <property type="entry name" value="UBLCP1"/>
</dbReference>
<dbReference type="SMART" id="SM00213">
    <property type="entry name" value="UBQ"/>
    <property type="match status" value="1"/>
</dbReference>
<keyword evidence="7" id="KW-0904">Protein phosphatase</keyword>
<evidence type="ECO:0000256" key="3">
    <source>
        <dbReference type="ARBA" id="ARBA00013081"/>
    </source>
</evidence>